<reference evidence="8 9" key="1">
    <citation type="submission" date="2019-10" db="EMBL/GenBank/DDBJ databases">
        <authorList>
            <person name="Palmer J.M."/>
        </authorList>
    </citation>
    <scope>NUCLEOTIDE SEQUENCE [LARGE SCALE GENOMIC DNA]</scope>
    <source>
        <strain evidence="8 9">TWF730</strain>
    </source>
</reference>
<dbReference type="Gene3D" id="1.20.1250.20">
    <property type="entry name" value="MFS general substrate transporter like domains"/>
    <property type="match status" value="1"/>
</dbReference>
<feature type="domain" description="Major facilitator superfamily (MFS) profile" evidence="7">
    <location>
        <begin position="85"/>
        <end position="530"/>
    </location>
</feature>
<dbReference type="Proteomes" id="UP001373714">
    <property type="component" value="Unassembled WGS sequence"/>
</dbReference>
<keyword evidence="9" id="KW-1185">Reference proteome</keyword>
<evidence type="ECO:0000256" key="1">
    <source>
        <dbReference type="ARBA" id="ARBA00004141"/>
    </source>
</evidence>
<feature type="transmembrane region" description="Helical" evidence="6">
    <location>
        <begin position="488"/>
        <end position="510"/>
    </location>
</feature>
<dbReference type="GO" id="GO:0022857">
    <property type="term" value="F:transmembrane transporter activity"/>
    <property type="evidence" value="ECO:0007669"/>
    <property type="project" value="InterPro"/>
</dbReference>
<feature type="compositionally biased region" description="Basic and acidic residues" evidence="5">
    <location>
        <begin position="42"/>
        <end position="59"/>
    </location>
</feature>
<evidence type="ECO:0000256" key="2">
    <source>
        <dbReference type="ARBA" id="ARBA00022692"/>
    </source>
</evidence>
<dbReference type="Pfam" id="PF07690">
    <property type="entry name" value="MFS_1"/>
    <property type="match status" value="1"/>
</dbReference>
<evidence type="ECO:0000256" key="3">
    <source>
        <dbReference type="ARBA" id="ARBA00022989"/>
    </source>
</evidence>
<accession>A0AAV9TY85</accession>
<feature type="transmembrane region" description="Helical" evidence="6">
    <location>
        <begin position="86"/>
        <end position="106"/>
    </location>
</feature>
<evidence type="ECO:0000313" key="8">
    <source>
        <dbReference type="EMBL" id="KAK6331281.1"/>
    </source>
</evidence>
<dbReference type="AlphaFoldDB" id="A0AAV9TY85"/>
<evidence type="ECO:0000256" key="6">
    <source>
        <dbReference type="SAM" id="Phobius"/>
    </source>
</evidence>
<comment type="caution">
    <text evidence="8">The sequence shown here is derived from an EMBL/GenBank/DDBJ whole genome shotgun (WGS) entry which is preliminary data.</text>
</comment>
<feature type="transmembrane region" description="Helical" evidence="6">
    <location>
        <begin position="455"/>
        <end position="476"/>
    </location>
</feature>
<evidence type="ECO:0000259" key="7">
    <source>
        <dbReference type="PROSITE" id="PS50850"/>
    </source>
</evidence>
<name>A0AAV9TY85_9PEZI</name>
<organism evidence="8 9">
    <name type="scientific">Orbilia blumenaviensis</name>
    <dbReference type="NCBI Taxonomy" id="1796055"/>
    <lineage>
        <taxon>Eukaryota</taxon>
        <taxon>Fungi</taxon>
        <taxon>Dikarya</taxon>
        <taxon>Ascomycota</taxon>
        <taxon>Pezizomycotina</taxon>
        <taxon>Orbiliomycetes</taxon>
        <taxon>Orbiliales</taxon>
        <taxon>Orbiliaceae</taxon>
        <taxon>Orbilia</taxon>
    </lineage>
</organism>
<feature type="transmembrane region" description="Helical" evidence="6">
    <location>
        <begin position="126"/>
        <end position="143"/>
    </location>
</feature>
<dbReference type="GO" id="GO:0005886">
    <property type="term" value="C:plasma membrane"/>
    <property type="evidence" value="ECO:0007669"/>
    <property type="project" value="TreeGrafter"/>
</dbReference>
<feature type="compositionally biased region" description="Basic and acidic residues" evidence="5">
    <location>
        <begin position="12"/>
        <end position="26"/>
    </location>
</feature>
<keyword evidence="4 6" id="KW-0472">Membrane</keyword>
<feature type="transmembrane region" description="Helical" evidence="6">
    <location>
        <begin position="315"/>
        <end position="339"/>
    </location>
</feature>
<feature type="transmembrane region" description="Helical" evidence="6">
    <location>
        <begin position="420"/>
        <end position="443"/>
    </location>
</feature>
<dbReference type="InterPro" id="IPR011701">
    <property type="entry name" value="MFS"/>
</dbReference>
<evidence type="ECO:0000313" key="9">
    <source>
        <dbReference type="Proteomes" id="UP001373714"/>
    </source>
</evidence>
<feature type="transmembrane region" description="Helical" evidence="6">
    <location>
        <begin position="150"/>
        <end position="168"/>
    </location>
</feature>
<feature type="transmembrane region" description="Helical" evidence="6">
    <location>
        <begin position="395"/>
        <end position="414"/>
    </location>
</feature>
<evidence type="ECO:0000256" key="5">
    <source>
        <dbReference type="SAM" id="MobiDB-lite"/>
    </source>
</evidence>
<dbReference type="SUPFAM" id="SSF103473">
    <property type="entry name" value="MFS general substrate transporter"/>
    <property type="match status" value="1"/>
</dbReference>
<feature type="transmembrane region" description="Helical" evidence="6">
    <location>
        <begin position="207"/>
        <end position="232"/>
    </location>
</feature>
<feature type="transmembrane region" description="Helical" evidence="6">
    <location>
        <begin position="351"/>
        <end position="374"/>
    </location>
</feature>
<feature type="transmembrane region" description="Helical" evidence="6">
    <location>
        <begin position="244"/>
        <end position="270"/>
    </location>
</feature>
<proteinExistence type="predicted"/>
<feature type="compositionally biased region" description="Polar residues" evidence="5">
    <location>
        <begin position="29"/>
        <end position="39"/>
    </location>
</feature>
<evidence type="ECO:0000256" key="4">
    <source>
        <dbReference type="ARBA" id="ARBA00023136"/>
    </source>
</evidence>
<gene>
    <name evidence="8" type="ORF">TWF730_004368</name>
</gene>
<dbReference type="InterPro" id="IPR036259">
    <property type="entry name" value="MFS_trans_sf"/>
</dbReference>
<feature type="transmembrane region" description="Helical" evidence="6">
    <location>
        <begin position="174"/>
        <end position="195"/>
    </location>
</feature>
<protein>
    <recommendedName>
        <fullName evidence="7">Major facilitator superfamily (MFS) profile domain-containing protein</fullName>
    </recommendedName>
</protein>
<keyword evidence="3 6" id="KW-1133">Transmembrane helix</keyword>
<feature type="region of interest" description="Disordered" evidence="5">
    <location>
        <begin position="1"/>
        <end position="59"/>
    </location>
</feature>
<sequence length="530" mass="58933">MWSFAQYHRIRKAVERQEAPDEEKRQGSVPLSPSNSAPTDQPAKEIEHQGDRQDDKTEGDLKVQVKDHNDPFNPKNWPLLSRSKNIAILALLIGVQAWAGAAESIANTAASTEFGVSKKAENLSTAMYLFGIGTGCLFVGPLSETVGRNPIYLISTFFYLLFVLGTALTKSFGGQIVCRYFVGLFASGTLGINGASVRDQFRPVKRAFVFPVIAWANVVPPTIAPIVGGWVLENPNITWRWTEWITLIMSGFAFLVAFSFLPETYLPVLLDWKAKRLRQVTGRQYYSEHTEKASFFQRLKETLPMSLIFFLKEPVVTVLGSYLVLLYVLLFTFLSGFEYIFKKTYNLSDGITGSCFGSIAAGATAFTLCAPGLYSWARHHTEHVSGAHIKPEFRLWPAMLTAPLLPISLFWLGWTNLPTISIWSGLGACFCFGVVLIAMYVSSYEYIIDSYGDHAAIALSSITMVRYLIAGGMTMAARPMYEGIGVRWTMSLLGCLAVLLTPGPYLLYIYGHRLRKKSQYARSEVGVSDD</sequence>
<comment type="subcellular location">
    <subcellularLocation>
        <location evidence="1">Membrane</location>
        <topology evidence="1">Multi-pass membrane protein</topology>
    </subcellularLocation>
</comment>
<dbReference type="EMBL" id="JAVHNS010000018">
    <property type="protein sequence ID" value="KAK6331281.1"/>
    <property type="molecule type" value="Genomic_DNA"/>
</dbReference>
<dbReference type="PANTHER" id="PTHR23502:SF188">
    <property type="entry name" value="MAJOR FACILITATOR SUPERFAMILY (MFS) PROFILE DOMAIN-CONTAINING PROTEIN"/>
    <property type="match status" value="1"/>
</dbReference>
<keyword evidence="2 6" id="KW-0812">Transmembrane</keyword>
<dbReference type="InterPro" id="IPR020846">
    <property type="entry name" value="MFS_dom"/>
</dbReference>
<dbReference type="PROSITE" id="PS50850">
    <property type="entry name" value="MFS"/>
    <property type="match status" value="1"/>
</dbReference>
<dbReference type="PANTHER" id="PTHR23502">
    <property type="entry name" value="MAJOR FACILITATOR SUPERFAMILY"/>
    <property type="match status" value="1"/>
</dbReference>